<dbReference type="Gene3D" id="3.30.70.1060">
    <property type="entry name" value="Dimeric alpha+beta barrel"/>
    <property type="match status" value="1"/>
</dbReference>
<evidence type="ECO:0000313" key="2">
    <source>
        <dbReference type="EMBL" id="NSL90626.1"/>
    </source>
</evidence>
<dbReference type="Pfam" id="PF03795">
    <property type="entry name" value="YCII"/>
    <property type="match status" value="1"/>
</dbReference>
<comment type="caution">
    <text evidence="2">The sequence shown here is derived from an EMBL/GenBank/DDBJ whole genome shotgun (WGS) entry which is preliminary data.</text>
</comment>
<sequence>MTSKVVPALLLLGFLVVVIVSFHPPMKNAALSVLQSRKNTAPQHIKCYWMVLLKKGLHRDQPAAEAEKIQQDHMKNINYLAKSGKLILAGPFGNEGELRGIFILNCKDSLEAANLAAEDPAVKAGRLNFEILPWWTEKNCLFN</sequence>
<dbReference type="InterPro" id="IPR011008">
    <property type="entry name" value="Dimeric_a/b-barrel"/>
</dbReference>
<gene>
    <name evidence="2" type="ORF">ECE50_027625</name>
</gene>
<reference evidence="2" key="1">
    <citation type="submission" date="2020-05" db="EMBL/GenBank/DDBJ databases">
        <title>Chitinophaga laudate sp. nov., isolated from a tropical peat swamp.</title>
        <authorList>
            <person name="Goh C.B.S."/>
            <person name="Lee M.S."/>
            <person name="Parimannan S."/>
            <person name="Pasbakhsh P."/>
            <person name="Yule C.M."/>
            <person name="Rajandas H."/>
            <person name="Loke S."/>
            <person name="Croft L."/>
            <person name="Tan J.B.L."/>
        </authorList>
    </citation>
    <scope>NUCLEOTIDE SEQUENCE</scope>
    <source>
        <strain evidence="2">Mgbs1</strain>
    </source>
</reference>
<name>A0A433WLJ4_9BACT</name>
<evidence type="ECO:0000313" key="3">
    <source>
        <dbReference type="Proteomes" id="UP000281028"/>
    </source>
</evidence>
<dbReference type="AlphaFoldDB" id="A0A433WLJ4"/>
<protein>
    <submittedName>
        <fullName evidence="2">Uncharacterized protein</fullName>
    </submittedName>
</protein>
<dbReference type="EMBL" id="RIAR02000001">
    <property type="protein sequence ID" value="NSL90626.1"/>
    <property type="molecule type" value="Genomic_DNA"/>
</dbReference>
<proteinExistence type="inferred from homology"/>
<dbReference type="Proteomes" id="UP000281028">
    <property type="component" value="Unassembled WGS sequence"/>
</dbReference>
<dbReference type="SUPFAM" id="SSF54909">
    <property type="entry name" value="Dimeric alpha+beta barrel"/>
    <property type="match status" value="1"/>
</dbReference>
<dbReference type="RefSeq" id="WP_127036017.1">
    <property type="nucleotide sequence ID" value="NZ_JAABOK010000006.1"/>
</dbReference>
<dbReference type="InterPro" id="IPR005545">
    <property type="entry name" value="YCII"/>
</dbReference>
<accession>A0A433WLJ4</accession>
<evidence type="ECO:0000256" key="1">
    <source>
        <dbReference type="ARBA" id="ARBA00007689"/>
    </source>
</evidence>
<organism evidence="2 3">
    <name type="scientific">Chitinophaga solisilvae</name>
    <dbReference type="NCBI Taxonomy" id="1233460"/>
    <lineage>
        <taxon>Bacteria</taxon>
        <taxon>Pseudomonadati</taxon>
        <taxon>Bacteroidota</taxon>
        <taxon>Chitinophagia</taxon>
        <taxon>Chitinophagales</taxon>
        <taxon>Chitinophagaceae</taxon>
        <taxon>Chitinophaga</taxon>
    </lineage>
</organism>
<dbReference type="OrthoDB" id="8481699at2"/>
<comment type="similarity">
    <text evidence="1">Belongs to the YciI family.</text>
</comment>
<keyword evidence="3" id="KW-1185">Reference proteome</keyword>